<dbReference type="PRINTS" id="PR00039">
    <property type="entry name" value="HTHLYSR"/>
</dbReference>
<evidence type="ECO:0000256" key="2">
    <source>
        <dbReference type="ARBA" id="ARBA00023015"/>
    </source>
</evidence>
<dbReference type="Gene3D" id="3.40.190.10">
    <property type="entry name" value="Periplasmic binding protein-like II"/>
    <property type="match status" value="2"/>
</dbReference>
<name>A0A4Y8WEJ4_9VIBR</name>
<dbReference type="EMBL" id="SATR01000016">
    <property type="protein sequence ID" value="TFH91380.1"/>
    <property type="molecule type" value="Genomic_DNA"/>
</dbReference>
<evidence type="ECO:0000256" key="4">
    <source>
        <dbReference type="ARBA" id="ARBA00023163"/>
    </source>
</evidence>
<dbReference type="AlphaFoldDB" id="A0A4Y8WEJ4"/>
<dbReference type="InterPro" id="IPR000847">
    <property type="entry name" value="LysR_HTH_N"/>
</dbReference>
<gene>
    <name evidence="6" type="ORF">ELS82_12060</name>
</gene>
<comment type="similarity">
    <text evidence="1">Belongs to the LysR transcriptional regulatory family.</text>
</comment>
<evidence type="ECO:0000259" key="5">
    <source>
        <dbReference type="PROSITE" id="PS50931"/>
    </source>
</evidence>
<dbReference type="PANTHER" id="PTHR30118:SF11">
    <property type="entry name" value="HTH-TYPE TRANSCRIPTIONAL REGULATOR YIDZ"/>
    <property type="match status" value="1"/>
</dbReference>
<dbReference type="Gene3D" id="1.10.10.10">
    <property type="entry name" value="Winged helix-like DNA-binding domain superfamily/Winged helix DNA-binding domain"/>
    <property type="match status" value="1"/>
</dbReference>
<keyword evidence="4" id="KW-0804">Transcription</keyword>
<dbReference type="InterPro" id="IPR036388">
    <property type="entry name" value="WH-like_DNA-bd_sf"/>
</dbReference>
<dbReference type="SUPFAM" id="SSF53850">
    <property type="entry name" value="Periplasmic binding protein-like II"/>
    <property type="match status" value="1"/>
</dbReference>
<dbReference type="InterPro" id="IPR050389">
    <property type="entry name" value="LysR-type_TF"/>
</dbReference>
<protein>
    <submittedName>
        <fullName evidence="6">LysR family transcriptional regulator</fullName>
    </submittedName>
</protein>
<sequence>MAKDLFYSLDLNLLRTFLVLSQELNMRKASQRLFVSQPAISQALQKLRHHFDDELFVKVPSGLEATHFANELAERITPHLDGLASALNTSQAFDPSLYDSKIKIALSPMVLACLSGTLFHQLREQAPLAEIEMVGWTHNTLDEINKGDVLLGVNYDVNAPKGIYLNHLIDLKARVFVRKDHPIQKKVAEPIDFDGYEIASFINPGWNDRHSIAERIMLSQGLQTRVGFRSEMIIAIIDVVQHTDMFMPHSNLFPIDLYPQLRAIDIIVDDENFQNGVFSQYHLKNRNNPLIHWLNSEIQSALEFQANKVDSTLAI</sequence>
<dbReference type="OrthoDB" id="6395715at2"/>
<proteinExistence type="inferred from homology"/>
<dbReference type="InterPro" id="IPR005119">
    <property type="entry name" value="LysR_subst-bd"/>
</dbReference>
<reference evidence="6 7" key="1">
    <citation type="submission" date="2019-01" db="EMBL/GenBank/DDBJ databases">
        <title>Vibrio BEI176 sp. nov, a marine bacterium isolated from China: eastern marignal seas.</title>
        <authorList>
            <person name="Li B."/>
        </authorList>
    </citation>
    <scope>NUCLEOTIDE SEQUENCE [LARGE SCALE GENOMIC DNA]</scope>
    <source>
        <strain evidence="6 7">BEI176</strain>
    </source>
</reference>
<dbReference type="PANTHER" id="PTHR30118">
    <property type="entry name" value="HTH-TYPE TRANSCRIPTIONAL REGULATOR LEUO-RELATED"/>
    <property type="match status" value="1"/>
</dbReference>
<keyword evidence="3" id="KW-0238">DNA-binding</keyword>
<evidence type="ECO:0000313" key="6">
    <source>
        <dbReference type="EMBL" id="TFH91380.1"/>
    </source>
</evidence>
<keyword evidence="7" id="KW-1185">Reference proteome</keyword>
<organism evidence="6 7">
    <name type="scientific">Vibrio ouci</name>
    <dbReference type="NCBI Taxonomy" id="2499078"/>
    <lineage>
        <taxon>Bacteria</taxon>
        <taxon>Pseudomonadati</taxon>
        <taxon>Pseudomonadota</taxon>
        <taxon>Gammaproteobacteria</taxon>
        <taxon>Vibrionales</taxon>
        <taxon>Vibrionaceae</taxon>
        <taxon>Vibrio</taxon>
    </lineage>
</organism>
<dbReference type="InterPro" id="IPR036390">
    <property type="entry name" value="WH_DNA-bd_sf"/>
</dbReference>
<dbReference type="Pfam" id="PF03466">
    <property type="entry name" value="LysR_substrate"/>
    <property type="match status" value="1"/>
</dbReference>
<dbReference type="RefSeq" id="WP_134835690.1">
    <property type="nucleotide sequence ID" value="NZ_SATR01000016.1"/>
</dbReference>
<comment type="caution">
    <text evidence="6">The sequence shown here is derived from an EMBL/GenBank/DDBJ whole genome shotgun (WGS) entry which is preliminary data.</text>
</comment>
<dbReference type="GO" id="GO:0003700">
    <property type="term" value="F:DNA-binding transcription factor activity"/>
    <property type="evidence" value="ECO:0007669"/>
    <property type="project" value="InterPro"/>
</dbReference>
<evidence type="ECO:0000256" key="3">
    <source>
        <dbReference type="ARBA" id="ARBA00023125"/>
    </source>
</evidence>
<dbReference type="Pfam" id="PF00126">
    <property type="entry name" value="HTH_1"/>
    <property type="match status" value="1"/>
</dbReference>
<evidence type="ECO:0000256" key="1">
    <source>
        <dbReference type="ARBA" id="ARBA00009437"/>
    </source>
</evidence>
<dbReference type="PROSITE" id="PS50931">
    <property type="entry name" value="HTH_LYSR"/>
    <property type="match status" value="1"/>
</dbReference>
<evidence type="ECO:0000313" key="7">
    <source>
        <dbReference type="Proteomes" id="UP000297753"/>
    </source>
</evidence>
<keyword evidence="2" id="KW-0805">Transcription regulation</keyword>
<dbReference type="SUPFAM" id="SSF46785">
    <property type="entry name" value="Winged helix' DNA-binding domain"/>
    <property type="match status" value="1"/>
</dbReference>
<dbReference type="Proteomes" id="UP000297753">
    <property type="component" value="Unassembled WGS sequence"/>
</dbReference>
<dbReference type="GO" id="GO:0003677">
    <property type="term" value="F:DNA binding"/>
    <property type="evidence" value="ECO:0007669"/>
    <property type="project" value="UniProtKB-KW"/>
</dbReference>
<feature type="domain" description="HTH lysR-type" evidence="5">
    <location>
        <begin position="9"/>
        <end position="66"/>
    </location>
</feature>
<accession>A0A4Y8WEJ4</accession>